<organism evidence="2 3">
    <name type="scientific">Mycobacterium asiaticum</name>
    <dbReference type="NCBI Taxonomy" id="1790"/>
    <lineage>
        <taxon>Bacteria</taxon>
        <taxon>Bacillati</taxon>
        <taxon>Actinomycetota</taxon>
        <taxon>Actinomycetes</taxon>
        <taxon>Mycobacteriales</taxon>
        <taxon>Mycobacteriaceae</taxon>
        <taxon>Mycobacterium</taxon>
    </lineage>
</organism>
<dbReference type="Pfam" id="PF13354">
    <property type="entry name" value="Beta-lactamase2"/>
    <property type="match status" value="1"/>
</dbReference>
<evidence type="ECO:0000313" key="2">
    <source>
        <dbReference type="EMBL" id="OBJ89323.1"/>
    </source>
</evidence>
<reference evidence="2 3" key="1">
    <citation type="submission" date="2016-06" db="EMBL/GenBank/DDBJ databases">
        <authorList>
            <person name="Kjaerup R.B."/>
            <person name="Dalgaard T.S."/>
            <person name="Juul-Madsen H.R."/>
        </authorList>
    </citation>
    <scope>NUCLEOTIDE SEQUENCE [LARGE SCALE GENOMIC DNA]</scope>
    <source>
        <strain evidence="2 3">1276495.2</strain>
    </source>
</reference>
<dbReference type="GO" id="GO:0008800">
    <property type="term" value="F:beta-lactamase activity"/>
    <property type="evidence" value="ECO:0007669"/>
    <property type="project" value="InterPro"/>
</dbReference>
<dbReference type="InterPro" id="IPR045155">
    <property type="entry name" value="Beta-lactam_cat"/>
</dbReference>
<dbReference type="Gene3D" id="3.40.710.10">
    <property type="entry name" value="DD-peptidase/beta-lactamase superfamily"/>
    <property type="match status" value="1"/>
</dbReference>
<dbReference type="GO" id="GO:0030655">
    <property type="term" value="P:beta-lactam antibiotic catabolic process"/>
    <property type="evidence" value="ECO:0007669"/>
    <property type="project" value="InterPro"/>
</dbReference>
<evidence type="ECO:0000259" key="1">
    <source>
        <dbReference type="Pfam" id="PF13354"/>
    </source>
</evidence>
<dbReference type="InterPro" id="IPR012338">
    <property type="entry name" value="Beta-lactam/transpept-like"/>
</dbReference>
<dbReference type="EMBL" id="LZLM01000019">
    <property type="protein sequence ID" value="OBJ89323.1"/>
    <property type="molecule type" value="Genomic_DNA"/>
</dbReference>
<dbReference type="SUPFAM" id="SSF56601">
    <property type="entry name" value="beta-lactamase/transpeptidase-like"/>
    <property type="match status" value="1"/>
</dbReference>
<gene>
    <name evidence="2" type="ORF">A5640_28080</name>
</gene>
<protein>
    <recommendedName>
        <fullName evidence="1">Beta-lactamase class A catalytic domain-containing protein</fullName>
    </recommendedName>
</protein>
<proteinExistence type="predicted"/>
<comment type="caution">
    <text evidence="2">The sequence shown here is derived from an EMBL/GenBank/DDBJ whole genome shotgun (WGS) entry which is preliminary data.</text>
</comment>
<evidence type="ECO:0000313" key="3">
    <source>
        <dbReference type="Proteomes" id="UP000093925"/>
    </source>
</evidence>
<name>A0A1A3KY73_MYCAS</name>
<sequence length="229" mass="24051">MAARLNARIGLAITAVGSGQPVTVWGDWEQGPAWSTIKVPLVIAAYRAQHVVTDQMKAAITESDNAAAEALWRQLGEPATAAERVQQVLQQTGDPTTVESRRLRTEFTAFGQTQWSLANQVRFTASAACNPANDPIFSLTGEVEPQQRWGIGKIAGTQFKGGWGPSRSGSYLVRQLGLLTAPGGRVAVAVAAEPVSGSFDDGRAALDAVAEWLNANSGRLAAGGCPGNP</sequence>
<accession>A0A1A3KY73</accession>
<dbReference type="AlphaFoldDB" id="A0A1A3KY73"/>
<feature type="domain" description="Beta-lactamase class A catalytic" evidence="1">
    <location>
        <begin position="52"/>
        <end position="108"/>
    </location>
</feature>
<dbReference type="Proteomes" id="UP000093925">
    <property type="component" value="Unassembled WGS sequence"/>
</dbReference>